<dbReference type="PANTHER" id="PTHR33608">
    <property type="entry name" value="BLL2464 PROTEIN"/>
    <property type="match status" value="1"/>
</dbReference>
<dbReference type="RefSeq" id="WP_247981841.1">
    <property type="nucleotide sequence ID" value="NZ_CP078076.1"/>
</dbReference>
<gene>
    <name evidence="3" type="ORF">KV394_15485</name>
</gene>
<accession>A0ABY4IKG8</accession>
<evidence type="ECO:0000313" key="4">
    <source>
        <dbReference type="Proteomes" id="UP000831467"/>
    </source>
</evidence>
<dbReference type="Proteomes" id="UP000831467">
    <property type="component" value="Chromosome"/>
</dbReference>
<sequence length="435" mass="45561">MTDETATTASAGVTWHRTPVIALGLAGAAVLAGLGLVLSRPDVIAVGLPLALAAVWALLRRPRDGELRVALHAAPDAGEDAVVRVTADVDLDAEHVQLAVEGRGRRTALAEVRPGTAVLSARMRLSHSGPVELMGLIARGTAIDGAWVSDRGPRTAIGWNAAPKTRRIDRLPVAPRLAGLNGSHEGRRAGHGGDFHDIHPFVPGDEVRRVDWRATARAARRPGDLLVRRVNALSDSSVVIAMDTAEDLGSVVAAWGTDDPDRTGVTSLDLAREAALSVATAAVGAGDRVAFHALSPGGRSVPIGGGARHLARLRAAVAATGPSADSSYRRSPVVPTGSIVFVLSTFADGVAARLATQWRAAGHAVVAIDVLPQLDGARLTREQRIALRTLLAERADILAELRRAGVEVVAWADDGVDVALRVAVVRQQRSRRVAR</sequence>
<organism evidence="3 4">
    <name type="scientific">Microbacterium sufflavum</name>
    <dbReference type="NCBI Taxonomy" id="2851649"/>
    <lineage>
        <taxon>Bacteria</taxon>
        <taxon>Bacillati</taxon>
        <taxon>Actinomycetota</taxon>
        <taxon>Actinomycetes</taxon>
        <taxon>Micrococcales</taxon>
        <taxon>Microbacteriaceae</taxon>
        <taxon>Microbacterium</taxon>
    </lineage>
</organism>
<name>A0ABY4IKG8_9MICO</name>
<dbReference type="Pfam" id="PF01882">
    <property type="entry name" value="DUF58"/>
    <property type="match status" value="1"/>
</dbReference>
<keyword evidence="1" id="KW-0812">Transmembrane</keyword>
<feature type="transmembrane region" description="Helical" evidence="1">
    <location>
        <begin position="43"/>
        <end position="59"/>
    </location>
</feature>
<feature type="transmembrane region" description="Helical" evidence="1">
    <location>
        <begin position="20"/>
        <end position="37"/>
    </location>
</feature>
<keyword evidence="4" id="KW-1185">Reference proteome</keyword>
<evidence type="ECO:0000313" key="3">
    <source>
        <dbReference type="EMBL" id="UPL12426.1"/>
    </source>
</evidence>
<reference evidence="3 4" key="1">
    <citation type="submission" date="2021-06" db="EMBL/GenBank/DDBJ databases">
        <title>Genome-based taxonomic framework of Microbacterium strains isolated from marine environment, the description of four new species and reclassification of four preexisting species.</title>
        <authorList>
            <person name="Lee S.D."/>
            <person name="Kim S.-M."/>
            <person name="Byeon Y.-S."/>
            <person name="Yang H.L."/>
            <person name="Kim I.S."/>
        </authorList>
    </citation>
    <scope>NUCLEOTIDE SEQUENCE [LARGE SCALE GENOMIC DNA]</scope>
    <source>
        <strain evidence="3 4">SSW1-51</strain>
    </source>
</reference>
<dbReference type="PANTHER" id="PTHR33608:SF14">
    <property type="entry name" value="POSSIBLE CONSERVED SECRETED PROTEIN"/>
    <property type="match status" value="1"/>
</dbReference>
<evidence type="ECO:0000256" key="1">
    <source>
        <dbReference type="SAM" id="Phobius"/>
    </source>
</evidence>
<evidence type="ECO:0000259" key="2">
    <source>
        <dbReference type="Pfam" id="PF01882"/>
    </source>
</evidence>
<dbReference type="EMBL" id="CP078076">
    <property type="protein sequence ID" value="UPL12426.1"/>
    <property type="molecule type" value="Genomic_DNA"/>
</dbReference>
<protein>
    <submittedName>
        <fullName evidence="3">DUF58 domain-containing protein</fullName>
    </submittedName>
</protein>
<dbReference type="InterPro" id="IPR002881">
    <property type="entry name" value="DUF58"/>
</dbReference>
<keyword evidence="1" id="KW-0472">Membrane</keyword>
<proteinExistence type="predicted"/>
<feature type="domain" description="DUF58" evidence="2">
    <location>
        <begin position="199"/>
        <end position="375"/>
    </location>
</feature>
<keyword evidence="1" id="KW-1133">Transmembrane helix</keyword>